<keyword evidence="3" id="KW-1185">Reference proteome</keyword>
<feature type="chain" id="PRO_5018132118" evidence="1">
    <location>
        <begin position="21"/>
        <end position="291"/>
    </location>
</feature>
<sequence>MRYILTRTFALLAAVIMLGACEKNELPEITEAYNVSTKAKVKFFFHSQGAPAAAFYVNDVKVTAIAPVATGATAGQLRGQGFGTVFPNNNYAEVDAGSFKMRVIDVEASKTAGQLVELTAKEITLEPATFYSAYFVGVPATATSPATYEIHLARDNQPVSDFSKVWWRFVNTMAEAPFKVDAYAVKAKVPATATAPEVPAVIVPLGMNLDYKQQGDYVQLPVVGTWVFKVYPSGTTYDPETSAPYISHSLAVTNSHFGRVYTTQIRGKYEAPVPPSITPVTTGKIDYWRER</sequence>
<dbReference type="OrthoDB" id="941956at2"/>
<feature type="signal peptide" evidence="1">
    <location>
        <begin position="1"/>
        <end position="20"/>
    </location>
</feature>
<protein>
    <submittedName>
        <fullName evidence="2">DUF4397 domain-containing protein</fullName>
    </submittedName>
</protein>
<evidence type="ECO:0000256" key="1">
    <source>
        <dbReference type="SAM" id="SignalP"/>
    </source>
</evidence>
<evidence type="ECO:0000313" key="3">
    <source>
        <dbReference type="Proteomes" id="UP000271010"/>
    </source>
</evidence>
<dbReference type="RefSeq" id="WP_123131639.1">
    <property type="nucleotide sequence ID" value="NZ_RJJE01000002.1"/>
</dbReference>
<dbReference type="AlphaFoldDB" id="A0A3M9N3L4"/>
<organism evidence="2 3">
    <name type="scientific">Rufibacter immobilis</name>
    <dbReference type="NCBI Taxonomy" id="1348778"/>
    <lineage>
        <taxon>Bacteria</taxon>
        <taxon>Pseudomonadati</taxon>
        <taxon>Bacteroidota</taxon>
        <taxon>Cytophagia</taxon>
        <taxon>Cytophagales</taxon>
        <taxon>Hymenobacteraceae</taxon>
        <taxon>Rufibacter</taxon>
    </lineage>
</organism>
<reference evidence="2 3" key="1">
    <citation type="submission" date="2018-11" db="EMBL/GenBank/DDBJ databases">
        <title>Rufibacter latericius sp. nov., isolated from water in Baiyang Lake.</title>
        <authorList>
            <person name="Yang Y."/>
        </authorList>
    </citation>
    <scope>NUCLEOTIDE SEQUENCE [LARGE SCALE GENOMIC DNA]</scope>
    <source>
        <strain evidence="2 3">MCC P1</strain>
    </source>
</reference>
<comment type="caution">
    <text evidence="2">The sequence shown here is derived from an EMBL/GenBank/DDBJ whole genome shotgun (WGS) entry which is preliminary data.</text>
</comment>
<proteinExistence type="predicted"/>
<accession>A0A3M9N3L4</accession>
<name>A0A3M9N3L4_9BACT</name>
<evidence type="ECO:0000313" key="2">
    <source>
        <dbReference type="EMBL" id="RNI32339.1"/>
    </source>
</evidence>
<dbReference type="PROSITE" id="PS51257">
    <property type="entry name" value="PROKAR_LIPOPROTEIN"/>
    <property type="match status" value="1"/>
</dbReference>
<keyword evidence="1" id="KW-0732">Signal</keyword>
<gene>
    <name evidence="2" type="ORF">EFA69_03180</name>
</gene>
<dbReference type="Proteomes" id="UP000271010">
    <property type="component" value="Unassembled WGS sequence"/>
</dbReference>
<dbReference type="EMBL" id="RJJE01000002">
    <property type="protein sequence ID" value="RNI32339.1"/>
    <property type="molecule type" value="Genomic_DNA"/>
</dbReference>